<feature type="domain" description="Methyltransferase type 11" evidence="1">
    <location>
        <begin position="146"/>
        <end position="242"/>
    </location>
</feature>
<dbReference type="GO" id="GO:0032259">
    <property type="term" value="P:methylation"/>
    <property type="evidence" value="ECO:0007669"/>
    <property type="project" value="UniProtKB-KW"/>
</dbReference>
<dbReference type="PANTHER" id="PTHR43591">
    <property type="entry name" value="METHYLTRANSFERASE"/>
    <property type="match status" value="1"/>
</dbReference>
<evidence type="ECO:0000313" key="3">
    <source>
        <dbReference type="Proteomes" id="UP001594351"/>
    </source>
</evidence>
<dbReference type="CDD" id="cd02440">
    <property type="entry name" value="AdoMet_MTases"/>
    <property type="match status" value="1"/>
</dbReference>
<dbReference type="GO" id="GO:0008168">
    <property type="term" value="F:methyltransferase activity"/>
    <property type="evidence" value="ECO:0007669"/>
    <property type="project" value="UniProtKB-KW"/>
</dbReference>
<comment type="caution">
    <text evidence="2">The sequence shown here is derived from an EMBL/GenBank/DDBJ whole genome shotgun (WGS) entry which is preliminary data.</text>
</comment>
<keyword evidence="2" id="KW-0808">Transferase</keyword>
<dbReference type="Pfam" id="PF08241">
    <property type="entry name" value="Methyltransf_11"/>
    <property type="match status" value="1"/>
</dbReference>
<dbReference type="EMBL" id="JBHPBY010000187">
    <property type="protein sequence ID" value="MFC1851431.1"/>
    <property type="molecule type" value="Genomic_DNA"/>
</dbReference>
<sequence>MNNNIQSQKDTFYRLLKEWGALGHRLPNTGIGLYNRVFSTLLVFLKFEEVAFFSAQDEEPYGYMIPVLTNQVETLRNLSFFVEEKDLFSGSGNDEYIYEMELRHQDLFQNLFNKYSEDGYEALIASMNKRFEYNNLSALVVGKKCLEIGCGGGRQCVSLSRLGAASVIGVDFGEGSIHFATRMKHKVGLTNIEYYVANAYHLPFGSNNFDIIVSNGVFHILESMDKALQEAFRVLKPGGWMWLYVNGAGGMFNDLMDTIKIIMQGTDRNRVFDLLRNMGLNEHKLLHLMDGYYATYIYTPWPELVSLLEQIGFKNIKRMAGITPTDFNLNKIQADPYGEEKFGDGELRLIAYK</sequence>
<keyword evidence="2" id="KW-0489">Methyltransferase</keyword>
<keyword evidence="3" id="KW-1185">Reference proteome</keyword>
<dbReference type="SUPFAM" id="SSF53335">
    <property type="entry name" value="S-adenosyl-L-methionine-dependent methyltransferases"/>
    <property type="match status" value="1"/>
</dbReference>
<evidence type="ECO:0000259" key="1">
    <source>
        <dbReference type="Pfam" id="PF08241"/>
    </source>
</evidence>
<protein>
    <submittedName>
        <fullName evidence="2">Class I SAM-dependent methyltransferase</fullName>
        <ecNumber evidence="2">2.1.1.-</ecNumber>
    </submittedName>
</protein>
<organism evidence="2 3">
    <name type="scientific">candidate division CSSED10-310 bacterium</name>
    <dbReference type="NCBI Taxonomy" id="2855610"/>
    <lineage>
        <taxon>Bacteria</taxon>
        <taxon>Bacteria division CSSED10-310</taxon>
    </lineage>
</organism>
<gene>
    <name evidence="2" type="ORF">ACFL27_14635</name>
</gene>
<dbReference type="InterPro" id="IPR013216">
    <property type="entry name" value="Methyltransf_11"/>
</dbReference>
<dbReference type="Gene3D" id="3.40.50.150">
    <property type="entry name" value="Vaccinia Virus protein VP39"/>
    <property type="match status" value="1"/>
</dbReference>
<dbReference type="InterPro" id="IPR029063">
    <property type="entry name" value="SAM-dependent_MTases_sf"/>
</dbReference>
<proteinExistence type="predicted"/>
<dbReference type="Proteomes" id="UP001594351">
    <property type="component" value="Unassembled WGS sequence"/>
</dbReference>
<name>A0ABV6YZC9_UNCC1</name>
<accession>A0ABV6YZC9</accession>
<evidence type="ECO:0000313" key="2">
    <source>
        <dbReference type="EMBL" id="MFC1851431.1"/>
    </source>
</evidence>
<dbReference type="EC" id="2.1.1.-" evidence="2"/>
<reference evidence="2 3" key="1">
    <citation type="submission" date="2024-09" db="EMBL/GenBank/DDBJ databases">
        <title>Laminarin stimulates single cell rates of sulfate reduction while oxygen inhibits transcriptomic activity in coastal marine sediment.</title>
        <authorList>
            <person name="Lindsay M."/>
            <person name="Orcutt B."/>
            <person name="Emerson D."/>
            <person name="Stepanauskas R."/>
            <person name="D'Angelo T."/>
        </authorList>
    </citation>
    <scope>NUCLEOTIDE SEQUENCE [LARGE SCALE GENOMIC DNA]</scope>
    <source>
        <strain evidence="2">SAG AM-311-K15</strain>
    </source>
</reference>